<dbReference type="Gene3D" id="3.40.1280.10">
    <property type="match status" value="1"/>
</dbReference>
<keyword evidence="8" id="KW-1185">Reference proteome</keyword>
<dbReference type="Proteomes" id="UP001596296">
    <property type="component" value="Unassembled WGS sequence"/>
</dbReference>
<sequence>MSEPDAGSGETTASQPRSTDPVVVVVEPETPGNVGTIARAMKNFGLSDLKLVDPPELPEDGEAYGFAGHARQDVLPNAETVTFEEVVSTYHTVGCTAITGEDARRHVRYPFSTPAELRQSLSTVETQTALVFGRESKGLNNDELARLDQVCSIPADEEYPVLNLGQAATVLLYELRELTVEEYQLPDVERERAPEGDVERLHEYFGEFLEHADHREHRRDRCETLFRRVLGRAHPTDREVHTLLGVFRKANDKLSYADDLAERYGESRFGGGPEGTRGGDDHERAEDADDPRPE</sequence>
<dbReference type="InterPro" id="IPR029026">
    <property type="entry name" value="tRNA_m1G_MTases_N"/>
</dbReference>
<keyword evidence="2 7" id="KW-0489">Methyltransferase</keyword>
<evidence type="ECO:0000259" key="6">
    <source>
        <dbReference type="Pfam" id="PF00588"/>
    </source>
</evidence>
<comment type="similarity">
    <text evidence="1">Belongs to the class IV-like SAM-binding methyltransferase superfamily. RNA methyltransferase TrmH family.</text>
</comment>
<dbReference type="RefSeq" id="WP_379744237.1">
    <property type="nucleotide sequence ID" value="NZ_JBHSVN010000001.1"/>
</dbReference>
<dbReference type="SUPFAM" id="SSF75217">
    <property type="entry name" value="alpha/beta knot"/>
    <property type="match status" value="1"/>
</dbReference>
<evidence type="ECO:0000256" key="4">
    <source>
        <dbReference type="ARBA" id="ARBA00022691"/>
    </source>
</evidence>
<name>A0ABD5UU79_9EURY</name>
<evidence type="ECO:0000256" key="3">
    <source>
        <dbReference type="ARBA" id="ARBA00022679"/>
    </source>
</evidence>
<evidence type="ECO:0000313" key="7">
    <source>
        <dbReference type="EMBL" id="MFC6893060.1"/>
    </source>
</evidence>
<evidence type="ECO:0000256" key="5">
    <source>
        <dbReference type="SAM" id="MobiDB-lite"/>
    </source>
</evidence>
<dbReference type="PANTHER" id="PTHR42786">
    <property type="entry name" value="TRNA/RRNA METHYLTRANSFERASE"/>
    <property type="match status" value="1"/>
</dbReference>
<dbReference type="AlphaFoldDB" id="A0ABD5UU79"/>
<dbReference type="GO" id="GO:0008168">
    <property type="term" value="F:methyltransferase activity"/>
    <property type="evidence" value="ECO:0007669"/>
    <property type="project" value="UniProtKB-KW"/>
</dbReference>
<feature type="compositionally biased region" description="Basic and acidic residues" evidence="5">
    <location>
        <begin position="277"/>
        <end position="294"/>
    </location>
</feature>
<dbReference type="CDD" id="cd18093">
    <property type="entry name" value="SpoU-like_TrmJ"/>
    <property type="match status" value="1"/>
</dbReference>
<reference evidence="7 8" key="1">
    <citation type="journal article" date="2019" name="Int. J. Syst. Evol. Microbiol.">
        <title>The Global Catalogue of Microorganisms (GCM) 10K type strain sequencing project: providing services to taxonomists for standard genome sequencing and annotation.</title>
        <authorList>
            <consortium name="The Broad Institute Genomics Platform"/>
            <consortium name="The Broad Institute Genome Sequencing Center for Infectious Disease"/>
            <person name="Wu L."/>
            <person name="Ma J."/>
        </authorList>
    </citation>
    <scope>NUCLEOTIDE SEQUENCE [LARGE SCALE GENOMIC DNA]</scope>
    <source>
        <strain evidence="7 8">SKJ47</strain>
    </source>
</reference>
<feature type="domain" description="tRNA/rRNA methyltransferase SpoU type" evidence="6">
    <location>
        <begin position="22"/>
        <end position="173"/>
    </location>
</feature>
<evidence type="ECO:0000256" key="2">
    <source>
        <dbReference type="ARBA" id="ARBA00022603"/>
    </source>
</evidence>
<dbReference type="InterPro" id="IPR029028">
    <property type="entry name" value="Alpha/beta_knot_MTases"/>
</dbReference>
<keyword evidence="3" id="KW-0808">Transferase</keyword>
<keyword evidence="4" id="KW-0949">S-adenosyl-L-methionine</keyword>
<dbReference type="GO" id="GO:0032259">
    <property type="term" value="P:methylation"/>
    <property type="evidence" value="ECO:0007669"/>
    <property type="project" value="UniProtKB-KW"/>
</dbReference>
<dbReference type="Pfam" id="PF00588">
    <property type="entry name" value="SpoU_methylase"/>
    <property type="match status" value="1"/>
</dbReference>
<protein>
    <submittedName>
        <fullName evidence="7">RNA methyltransferase</fullName>
    </submittedName>
</protein>
<dbReference type="EMBL" id="JBHSXL010000009">
    <property type="protein sequence ID" value="MFC6893060.1"/>
    <property type="molecule type" value="Genomic_DNA"/>
</dbReference>
<comment type="caution">
    <text evidence="7">The sequence shown here is derived from an EMBL/GenBank/DDBJ whole genome shotgun (WGS) entry which is preliminary data.</text>
</comment>
<proteinExistence type="inferred from homology"/>
<evidence type="ECO:0000313" key="8">
    <source>
        <dbReference type="Proteomes" id="UP001596296"/>
    </source>
</evidence>
<organism evidence="7 8">
    <name type="scientific">Halopenitus salinus</name>
    <dbReference type="NCBI Taxonomy" id="1198295"/>
    <lineage>
        <taxon>Archaea</taxon>
        <taxon>Methanobacteriati</taxon>
        <taxon>Methanobacteriota</taxon>
        <taxon>Stenosarchaea group</taxon>
        <taxon>Halobacteria</taxon>
        <taxon>Halobacteriales</taxon>
        <taxon>Haloferacaceae</taxon>
        <taxon>Halopenitus</taxon>
    </lineage>
</organism>
<gene>
    <name evidence="7" type="ORF">ACFQE9_10665</name>
</gene>
<feature type="region of interest" description="Disordered" evidence="5">
    <location>
        <begin position="262"/>
        <end position="294"/>
    </location>
</feature>
<accession>A0ABD5UU79</accession>
<dbReference type="PANTHER" id="PTHR42786:SF2">
    <property type="entry name" value="TRNA (CYTIDINE_URIDINE-2'-O-)-METHYLTRANSFERASE TRMJ"/>
    <property type="match status" value="1"/>
</dbReference>
<feature type="compositionally biased region" description="Polar residues" evidence="5">
    <location>
        <begin position="9"/>
        <end position="18"/>
    </location>
</feature>
<dbReference type="NCBIfam" id="TIGR00050">
    <property type="entry name" value="rRNA_methyl_1"/>
    <property type="match status" value="1"/>
</dbReference>
<dbReference type="InterPro" id="IPR004384">
    <property type="entry name" value="RNA_MeTrfase_TrmJ/LasT"/>
</dbReference>
<dbReference type="InterPro" id="IPR001537">
    <property type="entry name" value="SpoU_MeTrfase"/>
</dbReference>
<dbReference type="Gene3D" id="1.10.8.590">
    <property type="match status" value="1"/>
</dbReference>
<dbReference type="PIRSF" id="PIRSF004808">
    <property type="entry name" value="LasT"/>
    <property type="match status" value="1"/>
</dbReference>
<feature type="region of interest" description="Disordered" evidence="5">
    <location>
        <begin position="1"/>
        <end position="21"/>
    </location>
</feature>
<evidence type="ECO:0000256" key="1">
    <source>
        <dbReference type="ARBA" id="ARBA00007228"/>
    </source>
</evidence>